<organism evidence="1 2">
    <name type="scientific">Fragilariopsis cylindrus CCMP1102</name>
    <dbReference type="NCBI Taxonomy" id="635003"/>
    <lineage>
        <taxon>Eukaryota</taxon>
        <taxon>Sar</taxon>
        <taxon>Stramenopiles</taxon>
        <taxon>Ochrophyta</taxon>
        <taxon>Bacillariophyta</taxon>
        <taxon>Bacillariophyceae</taxon>
        <taxon>Bacillariophycidae</taxon>
        <taxon>Bacillariales</taxon>
        <taxon>Bacillariaceae</taxon>
        <taxon>Fragilariopsis</taxon>
    </lineage>
</organism>
<sequence length="717" mass="79975">MSIQRWETSLELKKKKSNLSDVDRVVLITDWIEELSGKQCFYTPNRVKKCSCLSSLQGDGDAMDAVASYILFWSKMDPLQQKVLLIEKIKAILLAERLIGRQILRSTKEGTKPFQLPFLATENVETNSKLSSILICKHSLAALHSYGVYALASLEKNAKENTLPIHGNKGKLSKQSLDHRDNVVPLLKDFFLNDILPLAGPRPTRWTRDAVTKTTEVRDSDGIEELDPGWSKRRLYGNFAWKQGWKIRATSKGTTVKERRTDANWSATEEPKKKCTEDGVDDEEMCIVLIIDFCQNMEMPSFNGTQPGETYYYSPMTVPTLGIVDGNTKDNILYAYIYSEAEGNKGGNVVASLIMKYLSDRGLLDGKKRWYFKKAGFLFLLSGHTKNWADKRFNNLKEDYRVTDLFCMDDLVAACNRSDYVVAEQVYWKDLRNYNDYLDSFFKKMDAVKIYQMFNSSVDYAATASVNIGLGNKEYRTCNLPDADIHCQDLKKQIRGGAAARTARMNNEATIANECEDQYNAITIFSNVCDPVAGSDQCPASCQESLDTLGTACSVDGATITGEPYQASTTLVAALLFVDEPCKSIVEDELLSQVDDTCQDWGTLYLSTPIFFCSDDTPVCSPFCQGVQDGFYRSCAVDDEVMTGDSFTGKMDSAPVSQIRFGGEIFLSKACKEYGEGKEFEESSTSSSSVSSISIFPVILSLVVSSVCFPSSLAWVA</sequence>
<evidence type="ECO:0000313" key="1">
    <source>
        <dbReference type="EMBL" id="OEU19661.1"/>
    </source>
</evidence>
<dbReference type="Proteomes" id="UP000095751">
    <property type="component" value="Unassembled WGS sequence"/>
</dbReference>
<dbReference type="PANTHER" id="PTHR34415">
    <property type="entry name" value="INTEGRASE CATALYTIC DOMAIN-CONTAINING PROTEIN"/>
    <property type="match status" value="1"/>
</dbReference>
<protein>
    <submittedName>
        <fullName evidence="1">Uncharacterized protein</fullName>
    </submittedName>
</protein>
<accession>A0A1E7FNB7</accession>
<gene>
    <name evidence="1" type="ORF">FRACYDRAFT_235717</name>
</gene>
<proteinExistence type="predicted"/>
<dbReference type="InParanoid" id="A0A1E7FNB7"/>
<keyword evidence="2" id="KW-1185">Reference proteome</keyword>
<reference evidence="1 2" key="1">
    <citation type="submission" date="2016-09" db="EMBL/GenBank/DDBJ databases">
        <title>Extensive genetic diversity and differential bi-allelic expression allows diatom success in the polar Southern Ocean.</title>
        <authorList>
            <consortium name="DOE Joint Genome Institute"/>
            <person name="Mock T."/>
            <person name="Otillar R.P."/>
            <person name="Strauss J."/>
            <person name="Dupont C."/>
            <person name="Frickenhaus S."/>
            <person name="Maumus F."/>
            <person name="Mcmullan M."/>
            <person name="Sanges R."/>
            <person name="Schmutz J."/>
            <person name="Toseland A."/>
            <person name="Valas R."/>
            <person name="Veluchamy A."/>
            <person name="Ward B.J."/>
            <person name="Allen A."/>
            <person name="Barry K."/>
            <person name="Falciatore A."/>
            <person name="Ferrante M."/>
            <person name="Fortunato A.E."/>
            <person name="Gloeckner G."/>
            <person name="Gruber A."/>
            <person name="Hipkin R."/>
            <person name="Janech M."/>
            <person name="Kroth P."/>
            <person name="Leese F."/>
            <person name="Lindquist E."/>
            <person name="Lyon B.R."/>
            <person name="Martin J."/>
            <person name="Mayer C."/>
            <person name="Parker M."/>
            <person name="Quesneville H."/>
            <person name="Raymond J."/>
            <person name="Uhlig C."/>
            <person name="Valentin K.U."/>
            <person name="Worden A.Z."/>
            <person name="Armbrust E.V."/>
            <person name="Bowler C."/>
            <person name="Green B."/>
            <person name="Moulton V."/>
            <person name="Van Oosterhout C."/>
            <person name="Grigoriev I."/>
        </authorList>
    </citation>
    <scope>NUCLEOTIDE SEQUENCE [LARGE SCALE GENOMIC DNA]</scope>
    <source>
        <strain evidence="1 2">CCMP1102</strain>
    </source>
</reference>
<dbReference type="EMBL" id="KV784355">
    <property type="protein sequence ID" value="OEU19661.1"/>
    <property type="molecule type" value="Genomic_DNA"/>
</dbReference>
<name>A0A1E7FNB7_9STRA</name>
<dbReference type="OrthoDB" id="127459at2759"/>
<dbReference type="KEGG" id="fcy:FRACYDRAFT_235717"/>
<dbReference type="PANTHER" id="PTHR34415:SF1">
    <property type="entry name" value="INTEGRASE CATALYTIC DOMAIN-CONTAINING PROTEIN"/>
    <property type="match status" value="1"/>
</dbReference>
<evidence type="ECO:0000313" key="2">
    <source>
        <dbReference type="Proteomes" id="UP000095751"/>
    </source>
</evidence>
<dbReference type="AlphaFoldDB" id="A0A1E7FNB7"/>